<evidence type="ECO:0000256" key="1">
    <source>
        <dbReference type="SAM" id="Phobius"/>
    </source>
</evidence>
<comment type="caution">
    <text evidence="2">The sequence shown here is derived from an EMBL/GenBank/DDBJ whole genome shotgun (WGS) entry which is preliminary data.</text>
</comment>
<name>A0ABT9D220_9MOLU</name>
<keyword evidence="1" id="KW-0812">Transmembrane</keyword>
<accession>A0ABT9D220</accession>
<evidence type="ECO:0000313" key="3">
    <source>
        <dbReference type="Proteomes" id="UP001170667"/>
    </source>
</evidence>
<feature type="transmembrane region" description="Helical" evidence="1">
    <location>
        <begin position="6"/>
        <end position="22"/>
    </location>
</feature>
<protein>
    <submittedName>
        <fullName evidence="2">Uncharacterized protein</fullName>
    </submittedName>
</protein>
<keyword evidence="3" id="KW-1185">Reference proteome</keyword>
<proteinExistence type="predicted"/>
<dbReference type="Proteomes" id="UP001170667">
    <property type="component" value="Unassembled WGS sequence"/>
</dbReference>
<organism evidence="2 3">
    <name type="scientific">'Vigna radiata' phytoplasma</name>
    <dbReference type="NCBI Taxonomy" id="1177238"/>
    <lineage>
        <taxon>Bacteria</taxon>
        <taxon>Bacillati</taxon>
        <taxon>Mycoplasmatota</taxon>
        <taxon>Mollicutes</taxon>
        <taxon>Acholeplasmatales</taxon>
        <taxon>Acholeplasmataceae</taxon>
        <taxon>Candidatus Phytoplasma</taxon>
        <taxon>16SrIX (Pigeon pea witches'-broom group)</taxon>
    </lineage>
</organism>
<reference evidence="2 3" key="1">
    <citation type="journal article" date="2023" name="Int. J. Syst. Evol. Microbiol.">
        <title>The observation of taxonomic boundaries for the 16SrII and 16SrXXV phytoplasmas using genome-based delimitation.</title>
        <authorList>
            <person name="Rodrigues Jardim B."/>
            <person name="Tran-Nguyen L.T.T."/>
            <person name="Gambley C."/>
            <person name="Al-Sadi A.M."/>
            <person name="Al-Subhi A.M."/>
            <person name="Foissac X."/>
            <person name="Salar P."/>
            <person name="Cai H."/>
            <person name="Yang J.Y."/>
            <person name="Davis R."/>
            <person name="Jones L."/>
            <person name="Rodoni B."/>
            <person name="Constable F.E."/>
        </authorList>
    </citation>
    <scope>NUCLEOTIDE SEQUENCE [LARGE SCALE GENOMIC DNA]</scope>
    <source>
        <strain evidence="2">BAWM-TWN</strain>
    </source>
</reference>
<dbReference type="GeneID" id="93018573"/>
<gene>
    <name evidence="2" type="ORF">OC710_01705</name>
</gene>
<keyword evidence="1" id="KW-0472">Membrane</keyword>
<keyword evidence="1" id="KW-1133">Transmembrane helix</keyword>
<feature type="transmembrane region" description="Helical" evidence="1">
    <location>
        <begin position="34"/>
        <end position="59"/>
    </location>
</feature>
<evidence type="ECO:0000313" key="2">
    <source>
        <dbReference type="EMBL" id="MDO8052732.1"/>
    </source>
</evidence>
<dbReference type="RefSeq" id="WP_036690752.1">
    <property type="nucleotide sequence ID" value="NZ_JAOSIS010000014.1"/>
</dbReference>
<dbReference type="EMBL" id="JAOSIS010000014">
    <property type="protein sequence ID" value="MDO8052732.1"/>
    <property type="molecule type" value="Genomic_DNA"/>
</dbReference>
<sequence length="72" mass="8585">MTIFSIIFIIYFFIVWHFFIGMRSGIIVKILGSFVSFFLTFWATMFVCCLSFALMMLLFSNFYSFNINIDFL</sequence>